<evidence type="ECO:0000313" key="3">
    <source>
        <dbReference type="Proteomes" id="UP000006762"/>
    </source>
</evidence>
<name>K2JKP6_9RHOB</name>
<keyword evidence="1" id="KW-0732">Signal</keyword>
<dbReference type="AlphaFoldDB" id="K2JKP6"/>
<sequence length="287" mass="30329">MSLTSMRRMAAFTVTTLALAPVAALADGPIPVLLCAPGEGCTQGFGKISETDTGVLYGQTVTPGQVAVVYIEGNPGGSLVAMAPDAVHQAYGGTGSMEPLHLLPGDSPDELVLSFDQEGVAPIEVFAPQDKAQERVINLFPDAVDGEIVPRDGLWRVTSRDQSFTNCPAEMEAMLRGSGMINAQSETHRLAWGGRFDPSVLNFMNGDGQQITWERKGPNSFEGELFEVTSGPGKVAADVGMGITSPTQINSHVDLFIGALMGGEELAPLGLSNCKVYMTFDVQHVSD</sequence>
<dbReference type="PATRIC" id="fig|1208323.3.peg.2089"/>
<gene>
    <name evidence="2" type="ORF">B30_10085</name>
</gene>
<dbReference type="RefSeq" id="WP_009571964.1">
    <property type="nucleotide sequence ID" value="NZ_AMRK01000005.1"/>
</dbReference>
<organism evidence="2 3">
    <name type="scientific">Celeribacter baekdonensis B30</name>
    <dbReference type="NCBI Taxonomy" id="1208323"/>
    <lineage>
        <taxon>Bacteria</taxon>
        <taxon>Pseudomonadati</taxon>
        <taxon>Pseudomonadota</taxon>
        <taxon>Alphaproteobacteria</taxon>
        <taxon>Rhodobacterales</taxon>
        <taxon>Roseobacteraceae</taxon>
        <taxon>Celeribacter</taxon>
    </lineage>
</organism>
<feature type="chain" id="PRO_5003862036" evidence="1">
    <location>
        <begin position="27"/>
        <end position="287"/>
    </location>
</feature>
<protein>
    <submittedName>
        <fullName evidence="2">Uncharacterized protein</fullName>
    </submittedName>
</protein>
<dbReference type="Proteomes" id="UP000006762">
    <property type="component" value="Unassembled WGS sequence"/>
</dbReference>
<comment type="caution">
    <text evidence="2">The sequence shown here is derived from an EMBL/GenBank/DDBJ whole genome shotgun (WGS) entry which is preliminary data.</text>
</comment>
<dbReference type="STRING" id="1208323.B30_10085"/>
<proteinExistence type="predicted"/>
<accession>K2JKP6</accession>
<evidence type="ECO:0000256" key="1">
    <source>
        <dbReference type="SAM" id="SignalP"/>
    </source>
</evidence>
<feature type="signal peptide" evidence="1">
    <location>
        <begin position="1"/>
        <end position="26"/>
    </location>
</feature>
<evidence type="ECO:0000313" key="2">
    <source>
        <dbReference type="EMBL" id="EKE71104.1"/>
    </source>
</evidence>
<dbReference type="EMBL" id="AMRK01000005">
    <property type="protein sequence ID" value="EKE71104.1"/>
    <property type="molecule type" value="Genomic_DNA"/>
</dbReference>
<keyword evidence="3" id="KW-1185">Reference proteome</keyword>
<reference evidence="2 3" key="1">
    <citation type="submission" date="2012-09" db="EMBL/GenBank/DDBJ databases">
        <title>Celeribacter baekdonensis B30 Genome Sequencing.</title>
        <authorList>
            <person name="Wang W."/>
        </authorList>
    </citation>
    <scope>NUCLEOTIDE SEQUENCE [LARGE SCALE GENOMIC DNA]</scope>
    <source>
        <strain evidence="2 3">B30</strain>
    </source>
</reference>